<dbReference type="GO" id="GO:0005886">
    <property type="term" value="C:plasma membrane"/>
    <property type="evidence" value="ECO:0007669"/>
    <property type="project" value="UniProtKB-SubCell"/>
</dbReference>
<dbReference type="GO" id="GO:0006450">
    <property type="term" value="P:regulation of translational fidelity"/>
    <property type="evidence" value="ECO:0007669"/>
    <property type="project" value="TreeGrafter"/>
</dbReference>
<comment type="caution">
    <text evidence="17">The sequence shown here is derived from an EMBL/GenBank/DDBJ whole genome shotgun (WGS) entry which is preliminary data.</text>
</comment>
<dbReference type="GO" id="GO:0003725">
    <property type="term" value="F:double-stranded RNA binding"/>
    <property type="evidence" value="ECO:0007669"/>
    <property type="project" value="InterPro"/>
</dbReference>
<evidence type="ECO:0000313" key="17">
    <source>
        <dbReference type="EMBL" id="KAA3676060.1"/>
    </source>
</evidence>
<evidence type="ECO:0000256" key="11">
    <source>
        <dbReference type="ARBA" id="ARBA00023128"/>
    </source>
</evidence>
<keyword evidence="18" id="KW-1185">Reference proteome</keyword>
<keyword evidence="11" id="KW-0496">Mitochondrion</keyword>
<comment type="catalytic activity">
    <reaction evidence="13">
        <text>L-threonine + hydrogencarbonate + ATP = L-threonylcarbamoyladenylate + diphosphate + H2O</text>
        <dbReference type="Rhea" id="RHEA:36407"/>
        <dbReference type="ChEBI" id="CHEBI:15377"/>
        <dbReference type="ChEBI" id="CHEBI:17544"/>
        <dbReference type="ChEBI" id="CHEBI:30616"/>
        <dbReference type="ChEBI" id="CHEBI:33019"/>
        <dbReference type="ChEBI" id="CHEBI:57926"/>
        <dbReference type="ChEBI" id="CHEBI:73682"/>
        <dbReference type="EC" id="2.7.7.87"/>
    </reaction>
</comment>
<dbReference type="GO" id="GO:0005739">
    <property type="term" value="C:mitochondrion"/>
    <property type="evidence" value="ECO:0007669"/>
    <property type="project" value="UniProtKB-SubCell"/>
</dbReference>
<feature type="domain" description="YrdC-like" evidence="16">
    <location>
        <begin position="50"/>
        <end position="268"/>
    </location>
</feature>
<evidence type="ECO:0000256" key="10">
    <source>
        <dbReference type="ARBA" id="ARBA00022946"/>
    </source>
</evidence>
<comment type="subcellular location">
    <subcellularLocation>
        <location evidence="2">Cell membrane</location>
        <topology evidence="2">Peripheral membrane protein</topology>
    </subcellularLocation>
    <subcellularLocation>
        <location evidence="3">Cytoplasm</location>
    </subcellularLocation>
    <subcellularLocation>
        <location evidence="1">Mitochondrion</location>
    </subcellularLocation>
</comment>
<comment type="subunit">
    <text evidence="15">Interacts with RSC1A1.</text>
</comment>
<dbReference type="AlphaFoldDB" id="A0A5J4NLD4"/>
<comment type="similarity">
    <text evidence="4">Belongs to the SUA5 family.</text>
</comment>
<keyword evidence="7" id="KW-1003">Cell membrane</keyword>
<dbReference type="FunFam" id="3.90.870.10:FF:000007">
    <property type="entry name" value="YrdC N6-threonylcarbamoyltransferase domain containing"/>
    <property type="match status" value="1"/>
</dbReference>
<dbReference type="SUPFAM" id="SSF55821">
    <property type="entry name" value="YrdC/RibB"/>
    <property type="match status" value="1"/>
</dbReference>
<dbReference type="PANTHER" id="PTHR17490">
    <property type="entry name" value="SUA5"/>
    <property type="match status" value="1"/>
</dbReference>
<evidence type="ECO:0000256" key="6">
    <source>
        <dbReference type="ARBA" id="ARBA00015492"/>
    </source>
</evidence>
<dbReference type="PROSITE" id="PS51163">
    <property type="entry name" value="YRDC"/>
    <property type="match status" value="1"/>
</dbReference>
<evidence type="ECO:0000256" key="13">
    <source>
        <dbReference type="ARBA" id="ARBA00048366"/>
    </source>
</evidence>
<dbReference type="Proteomes" id="UP000324629">
    <property type="component" value="Unassembled WGS sequence"/>
</dbReference>
<dbReference type="InterPro" id="IPR006070">
    <property type="entry name" value="Sua5-like_dom"/>
</dbReference>
<evidence type="ECO:0000256" key="2">
    <source>
        <dbReference type="ARBA" id="ARBA00004202"/>
    </source>
</evidence>
<dbReference type="InterPro" id="IPR017945">
    <property type="entry name" value="DHBP_synth_RibB-like_a/b_dom"/>
</dbReference>
<evidence type="ECO:0000256" key="9">
    <source>
        <dbReference type="ARBA" id="ARBA00022679"/>
    </source>
</evidence>
<sequence length="294" mass="31645">MFKSESTPCDGPFVCTPMIRPWSYRKLFSGPLLRNPKTMTDKIVDVAEALSKISSVTQLIRSGGVIALPTDTVYGVACSIDSAQALMRIQQLKGRSSNKPMAICMDKVSRIPHWCDTTGLPDGLLNDLLPGPVTVLLPRHSSNHCLDRPHLNPGVQMVGVRVPDHGFIQSLVSALSETEPNGTMHGDHVSPGHPLVLTSANLSGNASALTIEEFSSIWPTLDLIIDGGVIPGADPNDFNPPCARSGSTIVDLSQASKKLFRITRNGSALESTVKILEQNYGMRWLKSSPNSPVS</sequence>
<evidence type="ECO:0000256" key="15">
    <source>
        <dbReference type="ARBA" id="ARBA00063146"/>
    </source>
</evidence>
<keyword evidence="12" id="KW-0472">Membrane</keyword>
<gene>
    <name evidence="17" type="ORF">DEA37_0004665</name>
</gene>
<protein>
    <recommendedName>
        <fullName evidence="6">Threonylcarbamoyl-AMP synthase</fullName>
        <ecNumber evidence="5">2.7.7.87</ecNumber>
    </recommendedName>
</protein>
<dbReference type="EC" id="2.7.7.87" evidence="5"/>
<dbReference type="EMBL" id="QNGE01002169">
    <property type="protein sequence ID" value="KAA3676060.1"/>
    <property type="molecule type" value="Genomic_DNA"/>
</dbReference>
<dbReference type="Pfam" id="PF01300">
    <property type="entry name" value="Sua5_yciO_yrdC"/>
    <property type="match status" value="1"/>
</dbReference>
<evidence type="ECO:0000256" key="14">
    <source>
        <dbReference type="ARBA" id="ARBA00058524"/>
    </source>
</evidence>
<evidence type="ECO:0000256" key="5">
    <source>
        <dbReference type="ARBA" id="ARBA00012584"/>
    </source>
</evidence>
<dbReference type="Gene3D" id="3.90.870.10">
    <property type="entry name" value="DHBP synthase"/>
    <property type="match status" value="1"/>
</dbReference>
<proteinExistence type="inferred from homology"/>
<comment type="function">
    <text evidence="14">Cytoplasmic and mitochondrial threonylcarbamoyl-AMP synthase required for the formation of a threonylcarbamoyl group on adenosine at position 37 (t(6)A37) in tRNAs that read codons beginning with adenine. Catalyzes the conversion of L-threonine, HCO(3)(-)/CO(2) and ATP to give threonylcarbamoyl-AMP (TC-AMP) as the acyladenylate intermediate, with the release of diphosphate. Participates in t(6)A37 formation in cytoplasmic and mitochondrial tRNAs. May regulate the activity of some transporters.</text>
</comment>
<dbReference type="GO" id="GO:0061710">
    <property type="term" value="F:L-threonylcarbamoyladenylate synthase"/>
    <property type="evidence" value="ECO:0007669"/>
    <property type="project" value="UniProtKB-EC"/>
</dbReference>
<keyword evidence="10" id="KW-0809">Transit peptide</keyword>
<evidence type="ECO:0000256" key="1">
    <source>
        <dbReference type="ARBA" id="ARBA00004173"/>
    </source>
</evidence>
<dbReference type="PANTHER" id="PTHR17490:SF10">
    <property type="entry name" value="THREONYLCARBAMOYL-AMP SYNTHASE"/>
    <property type="match status" value="1"/>
</dbReference>
<name>A0A5J4NLD4_9TREM</name>
<evidence type="ECO:0000259" key="16">
    <source>
        <dbReference type="PROSITE" id="PS51163"/>
    </source>
</evidence>
<evidence type="ECO:0000256" key="8">
    <source>
        <dbReference type="ARBA" id="ARBA00022490"/>
    </source>
</evidence>
<keyword evidence="9" id="KW-0808">Transferase</keyword>
<evidence type="ECO:0000256" key="4">
    <source>
        <dbReference type="ARBA" id="ARBA00007663"/>
    </source>
</evidence>
<evidence type="ECO:0000256" key="7">
    <source>
        <dbReference type="ARBA" id="ARBA00022475"/>
    </source>
</evidence>
<organism evidence="17 18">
    <name type="scientific">Paragonimus westermani</name>
    <dbReference type="NCBI Taxonomy" id="34504"/>
    <lineage>
        <taxon>Eukaryota</taxon>
        <taxon>Metazoa</taxon>
        <taxon>Spiralia</taxon>
        <taxon>Lophotrochozoa</taxon>
        <taxon>Platyhelminthes</taxon>
        <taxon>Trematoda</taxon>
        <taxon>Digenea</taxon>
        <taxon>Plagiorchiida</taxon>
        <taxon>Troglotremata</taxon>
        <taxon>Troglotrematidae</taxon>
        <taxon>Paragonimus</taxon>
    </lineage>
</organism>
<dbReference type="InterPro" id="IPR050156">
    <property type="entry name" value="TC-AMP_synthase_SUA5"/>
</dbReference>
<keyword evidence="8" id="KW-0963">Cytoplasm</keyword>
<evidence type="ECO:0000313" key="18">
    <source>
        <dbReference type="Proteomes" id="UP000324629"/>
    </source>
</evidence>
<evidence type="ECO:0000256" key="3">
    <source>
        <dbReference type="ARBA" id="ARBA00004496"/>
    </source>
</evidence>
<reference evidence="17 18" key="1">
    <citation type="journal article" date="2019" name="Gigascience">
        <title>Whole-genome sequence of the oriental lung fluke Paragonimus westermani.</title>
        <authorList>
            <person name="Oey H."/>
            <person name="Zakrzewski M."/>
            <person name="Narain K."/>
            <person name="Devi K.R."/>
            <person name="Agatsuma T."/>
            <person name="Nawaratna S."/>
            <person name="Gobert G.N."/>
            <person name="Jones M.K."/>
            <person name="Ragan M.A."/>
            <person name="McManus D.P."/>
            <person name="Krause L."/>
        </authorList>
    </citation>
    <scope>NUCLEOTIDE SEQUENCE [LARGE SCALE GENOMIC DNA]</scope>
    <source>
        <strain evidence="17 18">IND2009</strain>
    </source>
</reference>
<evidence type="ECO:0000256" key="12">
    <source>
        <dbReference type="ARBA" id="ARBA00023136"/>
    </source>
</evidence>
<dbReference type="GO" id="GO:0000049">
    <property type="term" value="F:tRNA binding"/>
    <property type="evidence" value="ECO:0007669"/>
    <property type="project" value="TreeGrafter"/>
</dbReference>
<accession>A0A5J4NLD4</accession>